<gene>
    <name evidence="2" type="ORF">MAGMO_2109</name>
</gene>
<evidence type="ECO:0000256" key="1">
    <source>
        <dbReference type="ARBA" id="ARBA00022649"/>
    </source>
</evidence>
<protein>
    <recommendedName>
        <fullName evidence="3">Plasmid stabilization system</fullName>
    </recommendedName>
</protein>
<dbReference type="Gene3D" id="3.30.2310.20">
    <property type="entry name" value="RelE-like"/>
    <property type="match status" value="1"/>
</dbReference>
<accession>A0A1S7LJI4</accession>
<keyword evidence="1" id="KW-1277">Toxin-antitoxin system</keyword>
<dbReference type="InterPro" id="IPR007712">
    <property type="entry name" value="RelE/ParE_toxin"/>
</dbReference>
<name>A0A1S7LJI4_MAGMO</name>
<organism evidence="2">
    <name type="scientific">Magnetococcus massalia (strain MO-1)</name>
    <dbReference type="NCBI Taxonomy" id="451514"/>
    <lineage>
        <taxon>Bacteria</taxon>
        <taxon>Pseudomonadati</taxon>
        <taxon>Pseudomonadota</taxon>
        <taxon>Magnetococcia</taxon>
        <taxon>Magnetococcales</taxon>
        <taxon>Magnetococcaceae</taxon>
        <taxon>Magnetococcus</taxon>
    </lineage>
</organism>
<evidence type="ECO:0000313" key="2">
    <source>
        <dbReference type="EMBL" id="CRH06277.1"/>
    </source>
</evidence>
<reference evidence="2" key="1">
    <citation type="submission" date="2015-04" db="EMBL/GenBank/DDBJ databases">
        <authorList>
            <person name="Syromyatnikov M.Y."/>
            <person name="Popov V.N."/>
        </authorList>
    </citation>
    <scope>NUCLEOTIDE SEQUENCE</scope>
    <source>
        <strain evidence="2">MO-1</strain>
    </source>
</reference>
<evidence type="ECO:0008006" key="3">
    <source>
        <dbReference type="Google" id="ProtNLM"/>
    </source>
</evidence>
<proteinExistence type="predicted"/>
<sequence>MKVVYTKEAIGDLERLRAFLMAKSPMAAKKMATNLRHGINHLKRFPKMGLPVQRAPDPERIRDLIKDDYVVRYLIQREHIEVPNHVCMKCNDSL</sequence>
<dbReference type="AlphaFoldDB" id="A0A1S7LJI4"/>
<dbReference type="Pfam" id="PF05016">
    <property type="entry name" value="ParE_toxin"/>
    <property type="match status" value="1"/>
</dbReference>
<dbReference type="EMBL" id="LO017727">
    <property type="protein sequence ID" value="CRH06277.1"/>
    <property type="molecule type" value="Genomic_DNA"/>
</dbReference>
<dbReference type="InterPro" id="IPR035093">
    <property type="entry name" value="RelE/ParE_toxin_dom_sf"/>
</dbReference>